<reference evidence="1" key="1">
    <citation type="journal article" date="2015" name="Nature">
        <title>Complex archaea that bridge the gap between prokaryotes and eukaryotes.</title>
        <authorList>
            <person name="Spang A."/>
            <person name="Saw J.H."/>
            <person name="Jorgensen S.L."/>
            <person name="Zaremba-Niedzwiedzka K."/>
            <person name="Martijn J."/>
            <person name="Lind A.E."/>
            <person name="van Eijk R."/>
            <person name="Schleper C."/>
            <person name="Guy L."/>
            <person name="Ettema T.J."/>
        </authorList>
    </citation>
    <scope>NUCLEOTIDE SEQUENCE</scope>
</reference>
<name>A0A0F8YT14_9ZZZZ</name>
<organism evidence="1">
    <name type="scientific">marine sediment metagenome</name>
    <dbReference type="NCBI Taxonomy" id="412755"/>
    <lineage>
        <taxon>unclassified sequences</taxon>
        <taxon>metagenomes</taxon>
        <taxon>ecological metagenomes</taxon>
    </lineage>
</organism>
<protein>
    <submittedName>
        <fullName evidence="1">Uncharacterized protein</fullName>
    </submittedName>
</protein>
<evidence type="ECO:0000313" key="1">
    <source>
        <dbReference type="EMBL" id="KKK57259.1"/>
    </source>
</evidence>
<comment type="caution">
    <text evidence="1">The sequence shown here is derived from an EMBL/GenBank/DDBJ whole genome shotgun (WGS) entry which is preliminary data.</text>
</comment>
<accession>A0A0F8YT14</accession>
<proteinExistence type="predicted"/>
<dbReference type="EMBL" id="LAZR01064577">
    <property type="protein sequence ID" value="KKK57259.1"/>
    <property type="molecule type" value="Genomic_DNA"/>
</dbReference>
<gene>
    <name evidence="1" type="ORF">LCGC14_3056240</name>
</gene>
<dbReference type="AlphaFoldDB" id="A0A0F8YT14"/>
<sequence length="47" mass="4975">ALLGELFTIELPSEVSVPDTYIVCSSVNPDVLDFFVEGTKIGTVTSA</sequence>
<feature type="non-terminal residue" evidence="1">
    <location>
        <position position="1"/>
    </location>
</feature>